<protein>
    <recommendedName>
        <fullName evidence="4">DUF2795 domain-containing protein</fullName>
    </recommendedName>
</protein>
<sequence>MTATLPATPTPRPLSRHETRREARRETTHEAHWPEQLSRVLRPTCFPARQDELLATLIRHRAPSHLMWRLTCLPRTRQFGSLAEVVDYVDGHATTGTVAEPV</sequence>
<feature type="region of interest" description="Disordered" evidence="1">
    <location>
        <begin position="1"/>
        <end position="33"/>
    </location>
</feature>
<feature type="compositionally biased region" description="Basic and acidic residues" evidence="1">
    <location>
        <begin position="15"/>
        <end position="33"/>
    </location>
</feature>
<dbReference type="OrthoDB" id="4872232at2"/>
<dbReference type="Proteomes" id="UP000199019">
    <property type="component" value="Unassembled WGS sequence"/>
</dbReference>
<accession>A0A1H9TPT9</accession>
<dbReference type="EMBL" id="FOHB01000002">
    <property type="protein sequence ID" value="SER98929.1"/>
    <property type="molecule type" value="Genomic_DNA"/>
</dbReference>
<dbReference type="Pfam" id="PF11387">
    <property type="entry name" value="DUF2795"/>
    <property type="match status" value="1"/>
</dbReference>
<dbReference type="RefSeq" id="WP_091757128.1">
    <property type="nucleotide sequence ID" value="NZ_FOHB01000002.1"/>
</dbReference>
<name>A0A1H9TPT9_9MICO</name>
<keyword evidence="3" id="KW-1185">Reference proteome</keyword>
<dbReference type="AlphaFoldDB" id="A0A1H9TPT9"/>
<proteinExistence type="predicted"/>
<evidence type="ECO:0000313" key="3">
    <source>
        <dbReference type="Proteomes" id="UP000199019"/>
    </source>
</evidence>
<evidence type="ECO:0000256" key="1">
    <source>
        <dbReference type="SAM" id="MobiDB-lite"/>
    </source>
</evidence>
<reference evidence="3" key="1">
    <citation type="submission" date="2016-10" db="EMBL/GenBank/DDBJ databases">
        <authorList>
            <person name="Varghese N."/>
            <person name="Submissions S."/>
        </authorList>
    </citation>
    <scope>NUCLEOTIDE SEQUENCE [LARGE SCALE GENOMIC DNA]</scope>
    <source>
        <strain evidence="3">CGMCC 1.6963</strain>
    </source>
</reference>
<evidence type="ECO:0008006" key="4">
    <source>
        <dbReference type="Google" id="ProtNLM"/>
    </source>
</evidence>
<gene>
    <name evidence="2" type="ORF">SAMN05216199_1698</name>
</gene>
<organism evidence="2 3">
    <name type="scientific">Pedococcus cremeus</name>
    <dbReference type="NCBI Taxonomy" id="587636"/>
    <lineage>
        <taxon>Bacteria</taxon>
        <taxon>Bacillati</taxon>
        <taxon>Actinomycetota</taxon>
        <taxon>Actinomycetes</taxon>
        <taxon>Micrococcales</taxon>
        <taxon>Intrasporangiaceae</taxon>
        <taxon>Pedococcus</taxon>
    </lineage>
</organism>
<dbReference type="InterPro" id="IPR021527">
    <property type="entry name" value="DUF2795"/>
</dbReference>
<evidence type="ECO:0000313" key="2">
    <source>
        <dbReference type="EMBL" id="SER98929.1"/>
    </source>
</evidence>